<dbReference type="Proteomes" id="UP001184614">
    <property type="component" value="Unassembled WGS sequence"/>
</dbReference>
<dbReference type="Pfam" id="PF07690">
    <property type="entry name" value="MFS_1"/>
    <property type="match status" value="1"/>
</dbReference>
<dbReference type="InterPro" id="IPR011701">
    <property type="entry name" value="MFS"/>
</dbReference>
<proteinExistence type="predicted"/>
<comment type="caution">
    <text evidence="6">The sequence shown here is derived from an EMBL/GenBank/DDBJ whole genome shotgun (WGS) entry which is preliminary data.</text>
</comment>
<feature type="transmembrane region" description="Helical" evidence="4">
    <location>
        <begin position="261"/>
        <end position="278"/>
    </location>
</feature>
<organism evidence="6 7">
    <name type="scientific">Brucella pseudogrignonensis</name>
    <dbReference type="NCBI Taxonomy" id="419475"/>
    <lineage>
        <taxon>Bacteria</taxon>
        <taxon>Pseudomonadati</taxon>
        <taxon>Pseudomonadota</taxon>
        <taxon>Alphaproteobacteria</taxon>
        <taxon>Hyphomicrobiales</taxon>
        <taxon>Brucellaceae</taxon>
        <taxon>Brucella/Ochrobactrum group</taxon>
        <taxon>Brucella</taxon>
    </lineage>
</organism>
<evidence type="ECO:0000256" key="2">
    <source>
        <dbReference type="ARBA" id="ARBA00022989"/>
    </source>
</evidence>
<feature type="transmembrane region" description="Helical" evidence="4">
    <location>
        <begin position="29"/>
        <end position="50"/>
    </location>
</feature>
<feature type="transmembrane region" description="Helical" evidence="4">
    <location>
        <begin position="98"/>
        <end position="122"/>
    </location>
</feature>
<evidence type="ECO:0000256" key="1">
    <source>
        <dbReference type="ARBA" id="ARBA00022692"/>
    </source>
</evidence>
<feature type="transmembrane region" description="Helical" evidence="4">
    <location>
        <begin position="62"/>
        <end position="86"/>
    </location>
</feature>
<sequence>MGSKARECIVSVIKGLVFRFIEVAMSPQLLAMLLAPLLGLFVVSIGNGFISSLTTLRLDAAGASPIMIGVVSSAYFVGLTIGALFHDRLIVRIGHIRAYSSFASLIAVSVLLQGMYFDIWFWFVLRFLYGWAAIGVFLVIESWLLLASDEKIRGRILALYMIALYGSGMIGQAFLGSINAMGDVAPFMVAGMLASLSVLPIVILPKVTPVVERAEPIKPIQLLRMTPSGVIGCFGSGIAIAAVYSLLPLYLQRIGLNVSDVGKMMASVILGAMLLQYPVGRWSDRQDRRIVLITLSIACFLLSALIIVMPSSSPLLIYVFFLLGGGIFAIYPVAVSFSADSTSADSLVRMIQGLLLINSLGSMVSPLIISPVMSEFGAAGLFWSMCALNALMALFFIWRRGVRPESIPAAPFAPATPFSPVGAELRVTEELIQGSIDAEQADENSITVRQEGDV</sequence>
<dbReference type="InterPro" id="IPR047200">
    <property type="entry name" value="MFS_YcaD-like"/>
</dbReference>
<evidence type="ECO:0000313" key="6">
    <source>
        <dbReference type="EMBL" id="MDR6433887.1"/>
    </source>
</evidence>
<protein>
    <submittedName>
        <fullName evidence="6">MFS family permease</fullName>
    </submittedName>
</protein>
<dbReference type="Gene3D" id="1.20.1250.20">
    <property type="entry name" value="MFS general substrate transporter like domains"/>
    <property type="match status" value="2"/>
</dbReference>
<accession>A0ABU1MDF8</accession>
<keyword evidence="3 4" id="KW-0472">Membrane</keyword>
<evidence type="ECO:0000313" key="7">
    <source>
        <dbReference type="Proteomes" id="UP001184614"/>
    </source>
</evidence>
<dbReference type="PROSITE" id="PS50850">
    <property type="entry name" value="MFS"/>
    <property type="match status" value="1"/>
</dbReference>
<gene>
    <name evidence="6" type="ORF">J2782_003633</name>
</gene>
<evidence type="ECO:0000259" key="5">
    <source>
        <dbReference type="PROSITE" id="PS50850"/>
    </source>
</evidence>
<feature type="transmembrane region" description="Helical" evidence="4">
    <location>
        <begin position="225"/>
        <end position="249"/>
    </location>
</feature>
<feature type="transmembrane region" description="Helical" evidence="4">
    <location>
        <begin position="315"/>
        <end position="335"/>
    </location>
</feature>
<feature type="transmembrane region" description="Helical" evidence="4">
    <location>
        <begin position="381"/>
        <end position="398"/>
    </location>
</feature>
<keyword evidence="1 4" id="KW-0812">Transmembrane</keyword>
<evidence type="ECO:0000256" key="4">
    <source>
        <dbReference type="SAM" id="Phobius"/>
    </source>
</evidence>
<dbReference type="SUPFAM" id="SSF103473">
    <property type="entry name" value="MFS general substrate transporter"/>
    <property type="match status" value="1"/>
</dbReference>
<feature type="transmembrane region" description="Helical" evidence="4">
    <location>
        <begin position="290"/>
        <end position="309"/>
    </location>
</feature>
<dbReference type="PANTHER" id="PTHR23521:SF3">
    <property type="entry name" value="MFS TRANSPORTER"/>
    <property type="match status" value="1"/>
</dbReference>
<evidence type="ECO:0000256" key="3">
    <source>
        <dbReference type="ARBA" id="ARBA00023136"/>
    </source>
</evidence>
<feature type="transmembrane region" description="Helical" evidence="4">
    <location>
        <begin position="184"/>
        <end position="204"/>
    </location>
</feature>
<feature type="domain" description="Major facilitator superfamily (MFS) profile" evidence="5">
    <location>
        <begin position="32"/>
        <end position="401"/>
    </location>
</feature>
<dbReference type="InterPro" id="IPR036259">
    <property type="entry name" value="MFS_trans_sf"/>
</dbReference>
<dbReference type="CDD" id="cd17477">
    <property type="entry name" value="MFS_YcaD_like"/>
    <property type="match status" value="1"/>
</dbReference>
<keyword evidence="2 4" id="KW-1133">Transmembrane helix</keyword>
<dbReference type="EMBL" id="JAVDQT010000007">
    <property type="protein sequence ID" value="MDR6433887.1"/>
    <property type="molecule type" value="Genomic_DNA"/>
</dbReference>
<feature type="transmembrane region" description="Helical" evidence="4">
    <location>
        <begin position="128"/>
        <end position="146"/>
    </location>
</feature>
<dbReference type="RefSeq" id="WP_310015014.1">
    <property type="nucleotide sequence ID" value="NZ_JAVDQT010000007.1"/>
</dbReference>
<keyword evidence="7" id="KW-1185">Reference proteome</keyword>
<name>A0ABU1MDF8_9HYPH</name>
<dbReference type="PANTHER" id="PTHR23521">
    <property type="entry name" value="TRANSPORTER MFS SUPERFAMILY"/>
    <property type="match status" value="1"/>
</dbReference>
<reference evidence="6 7" key="1">
    <citation type="submission" date="2023-07" db="EMBL/GenBank/DDBJ databases">
        <title>Sorghum-associated microbial communities from plants grown in Nebraska, USA.</title>
        <authorList>
            <person name="Schachtman D."/>
        </authorList>
    </citation>
    <scope>NUCLEOTIDE SEQUENCE [LARGE SCALE GENOMIC DNA]</scope>
    <source>
        <strain evidence="6 7">DS1730</strain>
    </source>
</reference>
<feature type="transmembrane region" description="Helical" evidence="4">
    <location>
        <begin position="158"/>
        <end position="178"/>
    </location>
</feature>
<feature type="transmembrane region" description="Helical" evidence="4">
    <location>
        <begin position="347"/>
        <end position="369"/>
    </location>
</feature>
<dbReference type="InterPro" id="IPR020846">
    <property type="entry name" value="MFS_dom"/>
</dbReference>